<protein>
    <submittedName>
        <fullName evidence="2">Uncharacterized protein</fullName>
    </submittedName>
</protein>
<dbReference type="AlphaFoldDB" id="A0A6B3NBM7"/>
<feature type="transmembrane region" description="Helical" evidence="1">
    <location>
        <begin position="51"/>
        <end position="74"/>
    </location>
</feature>
<keyword evidence="1" id="KW-1133">Transmembrane helix</keyword>
<organism evidence="2">
    <name type="scientific">Symploca sp. SIO1C4</name>
    <dbReference type="NCBI Taxonomy" id="2607765"/>
    <lineage>
        <taxon>Bacteria</taxon>
        <taxon>Bacillati</taxon>
        <taxon>Cyanobacteriota</taxon>
        <taxon>Cyanophyceae</taxon>
        <taxon>Coleofasciculales</taxon>
        <taxon>Coleofasciculaceae</taxon>
        <taxon>Symploca</taxon>
    </lineage>
</organism>
<name>A0A6B3NBM7_9CYAN</name>
<gene>
    <name evidence="2" type="ORF">F6J89_10220</name>
</gene>
<comment type="caution">
    <text evidence="2">The sequence shown here is derived from an EMBL/GenBank/DDBJ whole genome shotgun (WGS) entry which is preliminary data.</text>
</comment>
<keyword evidence="1" id="KW-0472">Membrane</keyword>
<feature type="transmembrane region" description="Helical" evidence="1">
    <location>
        <begin position="86"/>
        <end position="108"/>
    </location>
</feature>
<proteinExistence type="predicted"/>
<evidence type="ECO:0000256" key="1">
    <source>
        <dbReference type="SAM" id="Phobius"/>
    </source>
</evidence>
<feature type="transmembrane region" description="Helical" evidence="1">
    <location>
        <begin position="115"/>
        <end position="136"/>
    </location>
</feature>
<feature type="transmembrane region" description="Helical" evidence="1">
    <location>
        <begin position="156"/>
        <end position="176"/>
    </location>
</feature>
<keyword evidence="1" id="KW-0812">Transmembrane</keyword>
<feature type="non-terminal residue" evidence="2">
    <location>
        <position position="1"/>
    </location>
</feature>
<evidence type="ECO:0000313" key="2">
    <source>
        <dbReference type="EMBL" id="NER27992.1"/>
    </source>
</evidence>
<reference evidence="2" key="1">
    <citation type="submission" date="2019-11" db="EMBL/GenBank/DDBJ databases">
        <title>Genomic insights into an expanded diversity of filamentous marine cyanobacteria reveals the extraordinary biosynthetic potential of Moorea and Okeania.</title>
        <authorList>
            <person name="Ferreira Leao T."/>
            <person name="Wang M."/>
            <person name="Moss N."/>
            <person name="Da Silva R."/>
            <person name="Sanders J."/>
            <person name="Nurk S."/>
            <person name="Gurevich A."/>
            <person name="Humphrey G."/>
            <person name="Reher R."/>
            <person name="Zhu Q."/>
            <person name="Belda-Ferre P."/>
            <person name="Glukhov E."/>
            <person name="Rex R."/>
            <person name="Dorrestein P.C."/>
            <person name="Knight R."/>
            <person name="Pevzner P."/>
            <person name="Gerwick W.H."/>
            <person name="Gerwick L."/>
        </authorList>
    </citation>
    <scope>NUCLEOTIDE SEQUENCE</scope>
    <source>
        <strain evidence="2">SIO1C4</strain>
    </source>
</reference>
<dbReference type="EMBL" id="JAAHFQ010000158">
    <property type="protein sequence ID" value="NER27992.1"/>
    <property type="molecule type" value="Genomic_DNA"/>
</dbReference>
<sequence length="201" mass="22314">VLVTLASFLVSLLLIEIGERPDIGTFEGVIGGSLIGLGQSLVLWRRISQAWWWIFANIISWGLIGSSSLGAIGWVAPRTDQINLRLIYGIVDGLQIGVVLGIAQWLVFKKQISKAWRWILASSWCWSISLACGWFVGGVLRQLTRLFLGEVFGLTVTWLMVSMTTGAALISLLQYSKAPYWINRGRISSPDRAKKPTPNQR</sequence>
<accession>A0A6B3NBM7</accession>